<reference evidence="2" key="1">
    <citation type="submission" date="2022-10" db="EMBL/GenBank/DDBJ databases">
        <title>Genome assembly of Lactococcus garvieae isolates from cricket gut.</title>
        <authorList>
            <person name="Luecke A.R."/>
            <person name="Brown A.M.V."/>
            <person name="Wakeman C.A."/>
        </authorList>
    </citation>
    <scope>NUCLEOTIDE SEQUENCE</scope>
    <source>
        <strain evidence="2">Alexii-11_2</strain>
    </source>
</reference>
<dbReference type="EMBL" id="CP109635">
    <property type="protein sequence ID" value="UYT10438.1"/>
    <property type="molecule type" value="Genomic_DNA"/>
</dbReference>
<proteinExistence type="predicted"/>
<gene>
    <name evidence="2" type="ORF">OF801_00425</name>
</gene>
<dbReference type="AlphaFoldDB" id="A0AA46YUK0"/>
<evidence type="ECO:0000313" key="2">
    <source>
        <dbReference type="EMBL" id="UYT10438.1"/>
    </source>
</evidence>
<feature type="signal peptide" evidence="1">
    <location>
        <begin position="1"/>
        <end position="30"/>
    </location>
</feature>
<dbReference type="RefSeq" id="WP_264308272.1">
    <property type="nucleotide sequence ID" value="NZ_CP109635.1"/>
</dbReference>
<sequence length="239" mass="26351">MKKTNYKICLMATTAILLGGGLFVNPPAHAAEKKPVPDTISDVPFQDLKESDSILVMPSGAYLHGKATIFNKDSSKIVATYDSNQPLSTKNNAIKIITVAEARKEIDESPGISLPNFYSTRTNVPPAQTQDNIVGVNPGASIWENLSIGANWQFSRAYFASWPQSSGQYLLWKAHVDDGRIADMGDSRKQYYDQRGAYGALIKYSSPASYYTSTGTWWHEMAFNSYAPKKGTSYQVSNK</sequence>
<evidence type="ECO:0000313" key="3">
    <source>
        <dbReference type="Proteomes" id="UP001164042"/>
    </source>
</evidence>
<accession>A0AA46YUK0</accession>
<feature type="chain" id="PRO_5041325676" evidence="1">
    <location>
        <begin position="31"/>
        <end position="239"/>
    </location>
</feature>
<protein>
    <submittedName>
        <fullName evidence="2">Uncharacterized protein</fullName>
    </submittedName>
</protein>
<organism evidence="2 3">
    <name type="scientific">Lactococcus garvieae</name>
    <dbReference type="NCBI Taxonomy" id="1363"/>
    <lineage>
        <taxon>Bacteria</taxon>
        <taxon>Bacillati</taxon>
        <taxon>Bacillota</taxon>
        <taxon>Bacilli</taxon>
        <taxon>Lactobacillales</taxon>
        <taxon>Streptococcaceae</taxon>
        <taxon>Lactococcus</taxon>
    </lineage>
</organism>
<keyword evidence="1" id="KW-0732">Signal</keyword>
<dbReference type="Proteomes" id="UP001164042">
    <property type="component" value="Chromosome"/>
</dbReference>
<name>A0AA46YUK0_9LACT</name>
<evidence type="ECO:0000256" key="1">
    <source>
        <dbReference type="SAM" id="SignalP"/>
    </source>
</evidence>